<gene>
    <name evidence="2" type="ORF">R6U77_15815</name>
</gene>
<feature type="transmembrane region" description="Helical" evidence="1">
    <location>
        <begin position="78"/>
        <end position="96"/>
    </location>
</feature>
<evidence type="ECO:0000313" key="3">
    <source>
        <dbReference type="Proteomes" id="UP001322664"/>
    </source>
</evidence>
<reference evidence="2 3" key="1">
    <citation type="submission" date="2023-09" db="EMBL/GenBank/DDBJ databases">
        <authorList>
            <person name="Page C.A."/>
            <person name="Perez-Diaz I.M."/>
        </authorList>
    </citation>
    <scope>NUCLEOTIDE SEQUENCE [LARGE SCALE GENOMIC DNA]</scope>
    <source>
        <strain evidence="2 3">Ll15</strain>
    </source>
</reference>
<sequence length="185" mass="21419">MENRMPNRYVFFVIGTCLLVSSPILIFIIPRMIPITFYFVKYTWVYFVPMKTFVVFGIGIALLIICCALLFFGKMRRWAIGGSSILFLVALFMFYGSSRCYLTMADDGFTYRGLFEYEKQHAGWENVTQIERIEVPVGKSGNATYLVSLDNGDVLSFKEIPHVQEKRSKMRVKYGKYNIPVIYTN</sequence>
<keyword evidence="1" id="KW-1133">Transmembrane helix</keyword>
<accession>A0ABZ0RV99</accession>
<proteinExistence type="predicted"/>
<dbReference type="EMBL" id="CP137624">
    <property type="protein sequence ID" value="WPK11339.1"/>
    <property type="molecule type" value="Genomic_DNA"/>
</dbReference>
<keyword evidence="3" id="KW-1185">Reference proteome</keyword>
<evidence type="ECO:0000256" key="1">
    <source>
        <dbReference type="SAM" id="Phobius"/>
    </source>
</evidence>
<keyword evidence="1" id="KW-0812">Transmembrane</keyword>
<name>A0ABZ0RV99_9BACI</name>
<keyword evidence="1" id="KW-0472">Membrane</keyword>
<dbReference type="RefSeq" id="WP_319836391.1">
    <property type="nucleotide sequence ID" value="NZ_CP137624.1"/>
</dbReference>
<evidence type="ECO:0000313" key="2">
    <source>
        <dbReference type="EMBL" id="WPK11339.1"/>
    </source>
</evidence>
<organism evidence="2 3">
    <name type="scientific">Lysinibacillus louembei</name>
    <dbReference type="NCBI Taxonomy" id="1470088"/>
    <lineage>
        <taxon>Bacteria</taxon>
        <taxon>Bacillati</taxon>
        <taxon>Bacillota</taxon>
        <taxon>Bacilli</taxon>
        <taxon>Bacillales</taxon>
        <taxon>Bacillaceae</taxon>
        <taxon>Lysinibacillus</taxon>
    </lineage>
</organism>
<protein>
    <submittedName>
        <fullName evidence="2">Uncharacterized protein</fullName>
    </submittedName>
</protein>
<feature type="transmembrane region" description="Helical" evidence="1">
    <location>
        <begin position="53"/>
        <end position="71"/>
    </location>
</feature>
<dbReference type="Proteomes" id="UP001322664">
    <property type="component" value="Chromosome"/>
</dbReference>
<feature type="transmembrane region" description="Helical" evidence="1">
    <location>
        <begin position="9"/>
        <end position="33"/>
    </location>
</feature>